<protein>
    <submittedName>
        <fullName evidence="2">Uncharacterized protein</fullName>
    </submittedName>
</protein>
<comment type="caution">
    <text evidence="2">The sequence shown here is derived from an EMBL/GenBank/DDBJ whole genome shotgun (WGS) entry which is preliminary data.</text>
</comment>
<accession>X1H9K1</accession>
<sequence>MSTPIANVNLIKGERRKQEGKPPRDADACWGAKGNRLVAGKDGKRHKETQYYYGYKDQVSLNAESELVTSIIPGKAKDYDGHKLKKLVERDLKKGIGVETVAGDSDSG</sequence>
<evidence type="ECO:0000313" key="2">
    <source>
        <dbReference type="EMBL" id="GAH66881.1"/>
    </source>
</evidence>
<evidence type="ECO:0000256" key="1">
    <source>
        <dbReference type="SAM" id="MobiDB-lite"/>
    </source>
</evidence>
<feature type="compositionally biased region" description="Basic and acidic residues" evidence="1">
    <location>
        <begin position="12"/>
        <end position="27"/>
    </location>
</feature>
<dbReference type="EMBL" id="BARU01032074">
    <property type="protein sequence ID" value="GAH66881.1"/>
    <property type="molecule type" value="Genomic_DNA"/>
</dbReference>
<organism evidence="2">
    <name type="scientific">marine sediment metagenome</name>
    <dbReference type="NCBI Taxonomy" id="412755"/>
    <lineage>
        <taxon>unclassified sequences</taxon>
        <taxon>metagenomes</taxon>
        <taxon>ecological metagenomes</taxon>
    </lineage>
</organism>
<gene>
    <name evidence="2" type="ORF">S03H2_50627</name>
</gene>
<name>X1H9K1_9ZZZZ</name>
<proteinExistence type="predicted"/>
<reference evidence="2" key="1">
    <citation type="journal article" date="2014" name="Front. Microbiol.">
        <title>High frequency of phylogenetically diverse reductive dehalogenase-homologous genes in deep subseafloor sedimentary metagenomes.</title>
        <authorList>
            <person name="Kawai M."/>
            <person name="Futagami T."/>
            <person name="Toyoda A."/>
            <person name="Takaki Y."/>
            <person name="Nishi S."/>
            <person name="Hori S."/>
            <person name="Arai W."/>
            <person name="Tsubouchi T."/>
            <person name="Morono Y."/>
            <person name="Uchiyama I."/>
            <person name="Ito T."/>
            <person name="Fujiyama A."/>
            <person name="Inagaki F."/>
            <person name="Takami H."/>
        </authorList>
    </citation>
    <scope>NUCLEOTIDE SEQUENCE</scope>
    <source>
        <strain evidence="2">Expedition CK06-06</strain>
    </source>
</reference>
<dbReference type="AlphaFoldDB" id="X1H9K1"/>
<feature type="region of interest" description="Disordered" evidence="1">
    <location>
        <begin position="1"/>
        <end position="28"/>
    </location>
</feature>